<protein>
    <submittedName>
        <fullName evidence="2">Uncharacterized protein</fullName>
    </submittedName>
</protein>
<evidence type="ECO:0000256" key="1">
    <source>
        <dbReference type="SAM" id="MobiDB-lite"/>
    </source>
</evidence>
<dbReference type="EMBL" id="JANBTX010000218">
    <property type="protein sequence ID" value="KAJ2684323.1"/>
    <property type="molecule type" value="Genomic_DNA"/>
</dbReference>
<feature type="region of interest" description="Disordered" evidence="1">
    <location>
        <begin position="1"/>
        <end position="20"/>
    </location>
</feature>
<evidence type="ECO:0000313" key="2">
    <source>
        <dbReference type="EMBL" id="KAJ2684323.1"/>
    </source>
</evidence>
<comment type="caution">
    <text evidence="2">The sequence shown here is derived from an EMBL/GenBank/DDBJ whole genome shotgun (WGS) entry which is preliminary data.</text>
</comment>
<name>A0A9W8GII1_9FUNG</name>
<keyword evidence="3" id="KW-1185">Reference proteome</keyword>
<gene>
    <name evidence="2" type="ORF">IWW39_004981</name>
</gene>
<evidence type="ECO:0000313" key="3">
    <source>
        <dbReference type="Proteomes" id="UP001151516"/>
    </source>
</evidence>
<organism evidence="2 3">
    <name type="scientific">Coemansia spiralis</name>
    <dbReference type="NCBI Taxonomy" id="417178"/>
    <lineage>
        <taxon>Eukaryota</taxon>
        <taxon>Fungi</taxon>
        <taxon>Fungi incertae sedis</taxon>
        <taxon>Zoopagomycota</taxon>
        <taxon>Kickxellomycotina</taxon>
        <taxon>Kickxellomycetes</taxon>
        <taxon>Kickxellales</taxon>
        <taxon>Kickxellaceae</taxon>
        <taxon>Coemansia</taxon>
    </lineage>
</organism>
<proteinExistence type="predicted"/>
<sequence>MVGEASKSDQSAEDEASSMLEELVLVELEVSTLDDEVSDVADPTEVADVADPTEVADVVSPTEEAEVVAELVVVLSVEEAVRVAVETGLVEPDADRVARSESQMPLPSCRGAVEDNDDADVVAELASLEALKLDDVDDVGTGSVRSCLREEESADERGLGLSKSVWIDSSMVRVWLVFTSLAEEVCVLVLEERNDEREVSVIEPGAVDVPDEDSSESVVLESVTVWGLVDFLEAV</sequence>
<dbReference type="AlphaFoldDB" id="A0A9W8GII1"/>
<dbReference type="Proteomes" id="UP001151516">
    <property type="component" value="Unassembled WGS sequence"/>
</dbReference>
<accession>A0A9W8GII1</accession>
<reference evidence="2" key="1">
    <citation type="submission" date="2022-07" db="EMBL/GenBank/DDBJ databases">
        <title>Phylogenomic reconstructions and comparative analyses of Kickxellomycotina fungi.</title>
        <authorList>
            <person name="Reynolds N.K."/>
            <person name="Stajich J.E."/>
            <person name="Barry K."/>
            <person name="Grigoriev I.V."/>
            <person name="Crous P."/>
            <person name="Smith M.E."/>
        </authorList>
    </citation>
    <scope>NUCLEOTIDE SEQUENCE</scope>
    <source>
        <strain evidence="2">CBS 109367</strain>
    </source>
</reference>